<sequence>MSSGSGGTLNRFRISSVTQSTNNNQKQEEQEPSQHPFQLIAQPQPNVPIIST</sequence>
<feature type="compositionally biased region" description="Polar residues" evidence="1">
    <location>
        <begin position="33"/>
        <end position="52"/>
    </location>
</feature>
<dbReference type="KEGG" id="loa:LOAG_14729"/>
<evidence type="ECO:0000313" key="3">
    <source>
        <dbReference type="Proteomes" id="UP000095285"/>
    </source>
</evidence>
<organism evidence="3 4">
    <name type="scientific">Loa loa</name>
    <name type="common">Eye worm</name>
    <name type="synonym">Filaria loa</name>
    <dbReference type="NCBI Taxonomy" id="7209"/>
    <lineage>
        <taxon>Eukaryota</taxon>
        <taxon>Metazoa</taxon>
        <taxon>Ecdysozoa</taxon>
        <taxon>Nematoda</taxon>
        <taxon>Chromadorea</taxon>
        <taxon>Rhabditida</taxon>
        <taxon>Spirurina</taxon>
        <taxon>Spiruromorpha</taxon>
        <taxon>Filarioidea</taxon>
        <taxon>Onchocercidae</taxon>
        <taxon>Loa</taxon>
    </lineage>
</organism>
<accession>A0A1I7VJF8</accession>
<dbReference type="WBParaSite" id="EN70_3232">
    <property type="protein sequence ID" value="EN70_3232"/>
    <property type="gene ID" value="EN70_3232"/>
</dbReference>
<name>A0A1I7VJF8_LOALO</name>
<feature type="region of interest" description="Disordered" evidence="1">
    <location>
        <begin position="1"/>
        <end position="52"/>
    </location>
</feature>
<evidence type="ECO:0000313" key="4">
    <source>
        <dbReference type="WBParaSite" id="EN70_3232"/>
    </source>
</evidence>
<gene>
    <name evidence="2 4" type="ORF">LOAG_14729</name>
</gene>
<dbReference type="OMA" id="DNNQEHE"/>
<dbReference type="EMBL" id="JH712693">
    <property type="protein sequence ID" value="EFO13799.2"/>
    <property type="molecule type" value="Genomic_DNA"/>
</dbReference>
<reference evidence="4" key="2">
    <citation type="submission" date="2016-11" db="UniProtKB">
        <authorList>
            <consortium name="WormBaseParasite"/>
        </authorList>
    </citation>
    <scope>IDENTIFICATION</scope>
</reference>
<dbReference type="InParanoid" id="A0A1I7VJF8"/>
<reference evidence="2 3" key="1">
    <citation type="submission" date="2012-04" db="EMBL/GenBank/DDBJ databases">
        <title>The Genome Sequence of Loa loa.</title>
        <authorList>
            <consortium name="The Broad Institute Genome Sequencing Platform"/>
            <consortium name="Broad Institute Genome Sequencing Center for Infectious Disease"/>
            <person name="Nutman T.B."/>
            <person name="Fink D.L."/>
            <person name="Russ C."/>
            <person name="Young S."/>
            <person name="Zeng Q."/>
            <person name="Gargeya S."/>
            <person name="Alvarado L."/>
            <person name="Berlin A."/>
            <person name="Chapman S.B."/>
            <person name="Chen Z."/>
            <person name="Freedman E."/>
            <person name="Gellesch M."/>
            <person name="Goldberg J."/>
            <person name="Griggs A."/>
            <person name="Gujja S."/>
            <person name="Heilman E.R."/>
            <person name="Heiman D."/>
            <person name="Howarth C."/>
            <person name="Mehta T."/>
            <person name="Neiman D."/>
            <person name="Pearson M."/>
            <person name="Roberts A."/>
            <person name="Saif S."/>
            <person name="Shea T."/>
            <person name="Shenoy N."/>
            <person name="Sisk P."/>
            <person name="Stolte C."/>
            <person name="Sykes S."/>
            <person name="White J."/>
            <person name="Yandava C."/>
            <person name="Haas B."/>
            <person name="Henn M.R."/>
            <person name="Nusbaum C."/>
            <person name="Birren B."/>
        </authorList>
    </citation>
    <scope>NUCLEOTIDE SEQUENCE [LARGE SCALE GENOMIC DNA]</scope>
</reference>
<evidence type="ECO:0000256" key="1">
    <source>
        <dbReference type="SAM" id="MobiDB-lite"/>
    </source>
</evidence>
<keyword evidence="3" id="KW-1185">Reference proteome</keyword>
<evidence type="ECO:0000313" key="2">
    <source>
        <dbReference type="EMBL" id="EFO13799.2"/>
    </source>
</evidence>
<dbReference type="OrthoDB" id="5844239at2759"/>
<dbReference type="AlphaFoldDB" id="A0A1I7VJF8"/>
<dbReference type="RefSeq" id="XP_003150270.2">
    <property type="nucleotide sequence ID" value="XM_003150222.2"/>
</dbReference>
<feature type="compositionally biased region" description="Polar residues" evidence="1">
    <location>
        <begin position="13"/>
        <end position="25"/>
    </location>
</feature>
<dbReference type="GeneID" id="9952210"/>
<protein>
    <submittedName>
        <fullName evidence="2 4">Uncharacterized protein</fullName>
    </submittedName>
</protein>
<accession>A0A1S0THN7</accession>
<dbReference type="CTD" id="9952210"/>
<proteinExistence type="predicted"/>
<dbReference type="Proteomes" id="UP000095285">
    <property type="component" value="Unassembled WGS sequence"/>
</dbReference>